<accession>A0A418W490</accession>
<dbReference type="EMBL" id="QYUL01000001">
    <property type="protein sequence ID" value="RJF84841.1"/>
    <property type="molecule type" value="Genomic_DNA"/>
</dbReference>
<protein>
    <submittedName>
        <fullName evidence="1">DNA transposition protein</fullName>
    </submittedName>
</protein>
<evidence type="ECO:0000313" key="1">
    <source>
        <dbReference type="EMBL" id="RJF84841.1"/>
    </source>
</evidence>
<dbReference type="RefSeq" id="WP_119830474.1">
    <property type="nucleotide sequence ID" value="NZ_QYUL01000001.1"/>
</dbReference>
<sequence length="151" mass="16931">MAPRQRDNGTLDLLSWQPPEPVRAFPAEKVRAASLRAAFAKAISLALKECEQDREEIAVAIGEYLGEPCSKAMLDAYASEAREEHVINVVRFIALMHATGDRRLLQMLAEPFGLAVIDARYLPAIEDALLDDKIAELTQRRQFARRKWKGA</sequence>
<dbReference type="Proteomes" id="UP000283458">
    <property type="component" value="Unassembled WGS sequence"/>
</dbReference>
<dbReference type="OrthoDB" id="8450901at2"/>
<organism evidence="1 2">
    <name type="scientific">Azospirillum cavernae</name>
    <dbReference type="NCBI Taxonomy" id="2320860"/>
    <lineage>
        <taxon>Bacteria</taxon>
        <taxon>Pseudomonadati</taxon>
        <taxon>Pseudomonadota</taxon>
        <taxon>Alphaproteobacteria</taxon>
        <taxon>Rhodospirillales</taxon>
        <taxon>Azospirillaceae</taxon>
        <taxon>Azospirillum</taxon>
    </lineage>
</organism>
<dbReference type="AlphaFoldDB" id="A0A418W490"/>
<evidence type="ECO:0000313" key="2">
    <source>
        <dbReference type="Proteomes" id="UP000283458"/>
    </source>
</evidence>
<comment type="caution">
    <text evidence="1">The sequence shown here is derived from an EMBL/GenBank/DDBJ whole genome shotgun (WGS) entry which is preliminary data.</text>
</comment>
<gene>
    <name evidence="1" type="ORF">D3877_10205</name>
</gene>
<proteinExistence type="predicted"/>
<name>A0A418W490_9PROT</name>
<keyword evidence="2" id="KW-1185">Reference proteome</keyword>
<reference evidence="1 2" key="1">
    <citation type="submission" date="2018-09" db="EMBL/GenBank/DDBJ databases">
        <authorList>
            <person name="Zhu H."/>
        </authorList>
    </citation>
    <scope>NUCLEOTIDE SEQUENCE [LARGE SCALE GENOMIC DNA]</scope>
    <source>
        <strain evidence="1 2">K2W22B-5</strain>
    </source>
</reference>